<dbReference type="RefSeq" id="WP_125393988.1">
    <property type="nucleotide sequence ID" value="NZ_JALDTZ010000001.1"/>
</dbReference>
<dbReference type="Proteomes" id="UP000267438">
    <property type="component" value="Unassembled WGS sequence"/>
</dbReference>
<evidence type="ECO:0000313" key="1">
    <source>
        <dbReference type="EMBL" id="RSJ09768.1"/>
    </source>
</evidence>
<dbReference type="EMBL" id="RJOH01000036">
    <property type="protein sequence ID" value="RSJ09768.1"/>
    <property type="molecule type" value="Genomic_DNA"/>
</dbReference>
<sequence>MMNRSYLPFLSAREYQDRGMAKWMGFFLSEHSSSLWEEKNKEDISISLSMEEKVLFVRQLYTNVFPATFVFKHSNRRKVVSGIVKEIRKESISIKSDTGFLLLKWEDILDIQIEGESLDESERII</sequence>
<gene>
    <name evidence="1" type="ORF">D8836_10310</name>
</gene>
<accession>A0A3R9LD94</accession>
<protein>
    <recommendedName>
        <fullName evidence="3">YolD-like protein</fullName>
    </recommendedName>
</protein>
<organism evidence="1 2">
    <name type="scientific">Streptococcus mitis</name>
    <dbReference type="NCBI Taxonomy" id="28037"/>
    <lineage>
        <taxon>Bacteria</taxon>
        <taxon>Bacillati</taxon>
        <taxon>Bacillota</taxon>
        <taxon>Bacilli</taxon>
        <taxon>Lactobacillales</taxon>
        <taxon>Streptococcaceae</taxon>
        <taxon>Streptococcus</taxon>
        <taxon>Streptococcus mitis group</taxon>
    </lineage>
</organism>
<proteinExistence type="predicted"/>
<reference evidence="1 2" key="1">
    <citation type="submission" date="2018-11" db="EMBL/GenBank/DDBJ databases">
        <title>Species Designations Belie Phenotypic and Genotypic Heterogeneity in Oral Streptococci.</title>
        <authorList>
            <person name="Velsko I."/>
        </authorList>
    </citation>
    <scope>NUCLEOTIDE SEQUENCE [LARGE SCALE GENOMIC DNA]</scope>
    <source>
        <strain evidence="1 2">BCC06</strain>
    </source>
</reference>
<evidence type="ECO:0008006" key="3">
    <source>
        <dbReference type="Google" id="ProtNLM"/>
    </source>
</evidence>
<comment type="caution">
    <text evidence="1">The sequence shown here is derived from an EMBL/GenBank/DDBJ whole genome shotgun (WGS) entry which is preliminary data.</text>
</comment>
<name>A0A3R9LD94_STRMT</name>
<evidence type="ECO:0000313" key="2">
    <source>
        <dbReference type="Proteomes" id="UP000267438"/>
    </source>
</evidence>
<dbReference type="AlphaFoldDB" id="A0A3R9LD94"/>